<organism evidence="1 2">
    <name type="scientific">Persea americana</name>
    <name type="common">Avocado</name>
    <dbReference type="NCBI Taxonomy" id="3435"/>
    <lineage>
        <taxon>Eukaryota</taxon>
        <taxon>Viridiplantae</taxon>
        <taxon>Streptophyta</taxon>
        <taxon>Embryophyta</taxon>
        <taxon>Tracheophyta</taxon>
        <taxon>Spermatophyta</taxon>
        <taxon>Magnoliopsida</taxon>
        <taxon>Magnoliidae</taxon>
        <taxon>Laurales</taxon>
        <taxon>Lauraceae</taxon>
        <taxon>Persea</taxon>
    </lineage>
</organism>
<dbReference type="EMBL" id="CM056810">
    <property type="protein sequence ID" value="KAJ8645610.1"/>
    <property type="molecule type" value="Genomic_DNA"/>
</dbReference>
<proteinExistence type="predicted"/>
<accession>A0ACC2MIR7</accession>
<comment type="caution">
    <text evidence="1">The sequence shown here is derived from an EMBL/GenBank/DDBJ whole genome shotgun (WGS) entry which is preliminary data.</text>
</comment>
<evidence type="ECO:0000313" key="2">
    <source>
        <dbReference type="Proteomes" id="UP001234297"/>
    </source>
</evidence>
<evidence type="ECO:0000313" key="1">
    <source>
        <dbReference type="EMBL" id="KAJ8645610.1"/>
    </source>
</evidence>
<sequence length="114" mass="12376">MEWSSSGRSGLGPGRLVLTARAVRNARDAQRNPDHADTSAGGGQRAGSRKRLERALSLGSLGQAGQQQRRSSHVEDPPWVINIEVPDLNSWKTQTSHHAHHLCSQSPRAGLINQ</sequence>
<dbReference type="Proteomes" id="UP001234297">
    <property type="component" value="Chromosome 2"/>
</dbReference>
<protein>
    <submittedName>
        <fullName evidence="1">Uncharacterized protein</fullName>
    </submittedName>
</protein>
<reference evidence="1 2" key="1">
    <citation type="journal article" date="2022" name="Hortic Res">
        <title>A haplotype resolved chromosomal level avocado genome allows analysis of novel avocado genes.</title>
        <authorList>
            <person name="Nath O."/>
            <person name="Fletcher S.J."/>
            <person name="Hayward A."/>
            <person name="Shaw L.M."/>
            <person name="Masouleh A.K."/>
            <person name="Furtado A."/>
            <person name="Henry R.J."/>
            <person name="Mitter N."/>
        </authorList>
    </citation>
    <scope>NUCLEOTIDE SEQUENCE [LARGE SCALE GENOMIC DNA]</scope>
    <source>
        <strain evidence="2">cv. Hass</strain>
    </source>
</reference>
<keyword evidence="2" id="KW-1185">Reference proteome</keyword>
<gene>
    <name evidence="1" type="ORF">MRB53_007358</name>
</gene>
<name>A0ACC2MIR7_PERAE</name>